<feature type="transmembrane region" description="Helical" evidence="8">
    <location>
        <begin position="187"/>
        <end position="208"/>
    </location>
</feature>
<dbReference type="SUPFAM" id="SSF103473">
    <property type="entry name" value="MFS general substrate transporter"/>
    <property type="match status" value="1"/>
</dbReference>
<feature type="transmembrane region" description="Helical" evidence="8">
    <location>
        <begin position="65"/>
        <end position="85"/>
    </location>
</feature>
<dbReference type="GeneID" id="34576362"/>
<dbReference type="RefSeq" id="XP_022488453.1">
    <property type="nucleotide sequence ID" value="XM_022631628.1"/>
</dbReference>
<dbReference type="InterPro" id="IPR036259">
    <property type="entry name" value="MFS_trans_sf"/>
</dbReference>
<comment type="caution">
    <text evidence="10">The sequence shown here is derived from an EMBL/GenBank/DDBJ whole genome shotgun (WGS) entry which is preliminary data.</text>
</comment>
<dbReference type="PANTHER" id="PTHR48022:SF25">
    <property type="entry name" value="QUINATE TRANSPORTER, PUTATIVE (AFU_ORTHOLOGUE AFUA_5G12950)-RELATED"/>
    <property type="match status" value="1"/>
</dbReference>
<gene>
    <name evidence="10" type="ORF">PENARI_c008G10671</name>
</gene>
<dbReference type="Pfam" id="PF00083">
    <property type="entry name" value="Sugar_tr"/>
    <property type="match status" value="1"/>
</dbReference>
<feature type="domain" description="Major facilitator superfamily (MFS) profile" evidence="9">
    <location>
        <begin position="21"/>
        <end position="467"/>
    </location>
</feature>
<feature type="transmembrane region" description="Helical" evidence="8">
    <location>
        <begin position="381"/>
        <end position="401"/>
    </location>
</feature>
<dbReference type="PRINTS" id="PR00171">
    <property type="entry name" value="SUGRTRNSPORT"/>
</dbReference>
<evidence type="ECO:0000256" key="7">
    <source>
        <dbReference type="RuleBase" id="RU003346"/>
    </source>
</evidence>
<dbReference type="InterPro" id="IPR005829">
    <property type="entry name" value="Sugar_transporter_CS"/>
</dbReference>
<feature type="transmembrane region" description="Helical" evidence="8">
    <location>
        <begin position="116"/>
        <end position="137"/>
    </location>
</feature>
<dbReference type="EMBL" id="LXJU01000008">
    <property type="protein sequence ID" value="OGE53014.1"/>
    <property type="molecule type" value="Genomic_DNA"/>
</dbReference>
<comment type="subcellular location">
    <subcellularLocation>
        <location evidence="1">Membrane</location>
        <topology evidence="1">Multi-pass membrane protein</topology>
    </subcellularLocation>
</comment>
<name>A0A1F5LIJ0_PENAI</name>
<dbReference type="InterPro" id="IPR005828">
    <property type="entry name" value="MFS_sugar_transport-like"/>
</dbReference>
<dbReference type="PANTHER" id="PTHR48022">
    <property type="entry name" value="PLASTIDIC GLUCOSE TRANSPORTER 4"/>
    <property type="match status" value="1"/>
</dbReference>
<keyword evidence="3 7" id="KW-0813">Transport</keyword>
<evidence type="ECO:0000256" key="5">
    <source>
        <dbReference type="ARBA" id="ARBA00022989"/>
    </source>
</evidence>
<evidence type="ECO:0000256" key="2">
    <source>
        <dbReference type="ARBA" id="ARBA00010992"/>
    </source>
</evidence>
<dbReference type="Gene3D" id="1.20.1250.20">
    <property type="entry name" value="MFS general substrate transporter like domains"/>
    <property type="match status" value="1"/>
</dbReference>
<feature type="transmembrane region" description="Helical" evidence="8">
    <location>
        <begin position="413"/>
        <end position="432"/>
    </location>
</feature>
<feature type="transmembrane region" description="Helical" evidence="8">
    <location>
        <begin position="158"/>
        <end position="175"/>
    </location>
</feature>
<feature type="transmembrane region" description="Helical" evidence="8">
    <location>
        <begin position="279"/>
        <end position="300"/>
    </location>
</feature>
<evidence type="ECO:0000256" key="6">
    <source>
        <dbReference type="ARBA" id="ARBA00023136"/>
    </source>
</evidence>
<feature type="transmembrane region" description="Helical" evidence="8">
    <location>
        <begin position="444"/>
        <end position="463"/>
    </location>
</feature>
<dbReference type="PROSITE" id="PS50850">
    <property type="entry name" value="MFS"/>
    <property type="match status" value="1"/>
</dbReference>
<keyword evidence="6 8" id="KW-0472">Membrane</keyword>
<dbReference type="PROSITE" id="PS00217">
    <property type="entry name" value="SUGAR_TRANSPORT_2"/>
    <property type="match status" value="1"/>
</dbReference>
<sequence>MGLFTIPELNTHLGTFRAYHLAAIVFISSFLSAYDSGVAGGILTYKSFQADLGYKTESQSKVSSLTVGLEQLGSFIGAAVIYPLTNRYGRKLTILGSTALFIIGVIIQVIKTHSLAAWYIGRIIAGLGMGGQSVVIPMYSAEMTPKEIRGRCGSFYQWLYAWGVFTAYWIDYGVAKSNSIAGTSREWQIPVGLQLISGGILFIGSFTLPESIRWLLTQNRTDEAWKSITWIRGGEDIKTREEFTETQLGLQAEQAERKGFSYRELLEPANRLRFIVGPLLFIFQNATGSSALAVFAPQYFKLIAGSGTNRNMLLTGLFGAVKVIASTFFIWVLAERFSRRMTLAGGAALMAICMLITALIVDYIPTQTATNVTSAGRATVAMIYLDIMIYNCSWGPLPWAYVPEIFPTRIRALGLAVSMLAHWASSFCFSFASPYMIKNVGANTFLIFMGFDIVAAGFCWVFVKETRGKNLEIAAGTEWEIAERSSTDDSEKGGVLNADGKKVQIVSVHENFHANLKHRSVEH</sequence>
<dbReference type="AlphaFoldDB" id="A0A1F5LIJ0"/>
<dbReference type="GO" id="GO:0016020">
    <property type="term" value="C:membrane"/>
    <property type="evidence" value="ECO:0007669"/>
    <property type="project" value="UniProtKB-SubCell"/>
</dbReference>
<feature type="transmembrane region" description="Helical" evidence="8">
    <location>
        <begin position="21"/>
        <end position="45"/>
    </location>
</feature>
<reference evidence="10 11" key="1">
    <citation type="journal article" date="2016" name="Sci. Rep.">
        <title>Penicillium arizonense, a new, genome sequenced fungal species, reveals a high chemical diversity in secreted metabolites.</title>
        <authorList>
            <person name="Grijseels S."/>
            <person name="Nielsen J.C."/>
            <person name="Randelovic M."/>
            <person name="Nielsen J."/>
            <person name="Nielsen K.F."/>
            <person name="Workman M."/>
            <person name="Frisvad J.C."/>
        </authorList>
    </citation>
    <scope>NUCLEOTIDE SEQUENCE [LARGE SCALE GENOMIC DNA]</scope>
    <source>
        <strain evidence="10 11">CBS 141311</strain>
    </source>
</reference>
<feature type="transmembrane region" description="Helical" evidence="8">
    <location>
        <begin position="341"/>
        <end position="361"/>
    </location>
</feature>
<dbReference type="Proteomes" id="UP000177622">
    <property type="component" value="Unassembled WGS sequence"/>
</dbReference>
<evidence type="ECO:0000259" key="9">
    <source>
        <dbReference type="PROSITE" id="PS50850"/>
    </source>
</evidence>
<organism evidence="10 11">
    <name type="scientific">Penicillium arizonense</name>
    <dbReference type="NCBI Taxonomy" id="1835702"/>
    <lineage>
        <taxon>Eukaryota</taxon>
        <taxon>Fungi</taxon>
        <taxon>Dikarya</taxon>
        <taxon>Ascomycota</taxon>
        <taxon>Pezizomycotina</taxon>
        <taxon>Eurotiomycetes</taxon>
        <taxon>Eurotiomycetidae</taxon>
        <taxon>Eurotiales</taxon>
        <taxon>Aspergillaceae</taxon>
        <taxon>Penicillium</taxon>
    </lineage>
</organism>
<keyword evidence="11" id="KW-1185">Reference proteome</keyword>
<evidence type="ECO:0000256" key="3">
    <source>
        <dbReference type="ARBA" id="ARBA00022448"/>
    </source>
</evidence>
<keyword evidence="4 8" id="KW-0812">Transmembrane</keyword>
<evidence type="ECO:0000256" key="8">
    <source>
        <dbReference type="SAM" id="Phobius"/>
    </source>
</evidence>
<evidence type="ECO:0000313" key="10">
    <source>
        <dbReference type="EMBL" id="OGE53014.1"/>
    </source>
</evidence>
<keyword evidence="5 8" id="KW-1133">Transmembrane helix</keyword>
<evidence type="ECO:0000256" key="4">
    <source>
        <dbReference type="ARBA" id="ARBA00022692"/>
    </source>
</evidence>
<proteinExistence type="inferred from homology"/>
<feature type="transmembrane region" description="Helical" evidence="8">
    <location>
        <begin position="312"/>
        <end position="334"/>
    </location>
</feature>
<protein>
    <recommendedName>
        <fullName evidence="9">Major facilitator superfamily (MFS) profile domain-containing protein</fullName>
    </recommendedName>
</protein>
<dbReference type="InterPro" id="IPR020846">
    <property type="entry name" value="MFS_dom"/>
</dbReference>
<accession>A0A1F5LIJ0</accession>
<dbReference type="NCBIfam" id="TIGR00879">
    <property type="entry name" value="SP"/>
    <property type="match status" value="1"/>
</dbReference>
<dbReference type="GO" id="GO:0005351">
    <property type="term" value="F:carbohydrate:proton symporter activity"/>
    <property type="evidence" value="ECO:0007669"/>
    <property type="project" value="TreeGrafter"/>
</dbReference>
<evidence type="ECO:0000256" key="1">
    <source>
        <dbReference type="ARBA" id="ARBA00004141"/>
    </source>
</evidence>
<dbReference type="InterPro" id="IPR003663">
    <property type="entry name" value="Sugar/inositol_transpt"/>
</dbReference>
<feature type="transmembrane region" description="Helical" evidence="8">
    <location>
        <begin position="92"/>
        <end position="110"/>
    </location>
</feature>
<dbReference type="InterPro" id="IPR050360">
    <property type="entry name" value="MFS_Sugar_Transporters"/>
</dbReference>
<evidence type="ECO:0000313" key="11">
    <source>
        <dbReference type="Proteomes" id="UP000177622"/>
    </source>
</evidence>
<dbReference type="OrthoDB" id="6612291at2759"/>
<comment type="similarity">
    <text evidence="2 7">Belongs to the major facilitator superfamily. Sugar transporter (TC 2.A.1.1) family.</text>
</comment>